<dbReference type="GeneID" id="8250085"/>
<evidence type="ECO:0000256" key="9">
    <source>
        <dbReference type="ARBA" id="ARBA00023204"/>
    </source>
</evidence>
<feature type="region of interest" description="Disordered" evidence="12">
    <location>
        <begin position="109"/>
        <end position="144"/>
    </location>
</feature>
<dbReference type="PANTHER" id="PTHR45885:SF1">
    <property type="entry name" value="CELL DIVISION CYCLE 5-LIKE PROTEIN"/>
    <property type="match status" value="1"/>
</dbReference>
<feature type="compositionally biased region" description="Basic and acidic residues" evidence="12">
    <location>
        <begin position="116"/>
        <end position="125"/>
    </location>
</feature>
<dbReference type="PANTHER" id="PTHR45885">
    <property type="entry name" value="CELL DIVISION CYCLE 5-LIKE PROTEIN"/>
    <property type="match status" value="1"/>
</dbReference>
<evidence type="ECO:0000256" key="4">
    <source>
        <dbReference type="ARBA" id="ARBA00022737"/>
    </source>
</evidence>
<dbReference type="SUPFAM" id="SSF46689">
    <property type="entry name" value="Homeodomain-like"/>
    <property type="match status" value="1"/>
</dbReference>
<keyword evidence="9" id="KW-0234">DNA repair</keyword>
<accession>C1FDL9</accession>
<feature type="domain" description="HTH myb-type" evidence="14">
    <location>
        <begin position="1"/>
        <end position="57"/>
    </location>
</feature>
<dbReference type="Pfam" id="PF13921">
    <property type="entry name" value="Myb_DNA-bind_6"/>
    <property type="match status" value="1"/>
</dbReference>
<keyword evidence="3" id="KW-0747">Spliceosome</keyword>
<evidence type="ECO:0000256" key="5">
    <source>
        <dbReference type="ARBA" id="ARBA00022763"/>
    </source>
</evidence>
<evidence type="ECO:0000256" key="12">
    <source>
        <dbReference type="SAM" id="MobiDB-lite"/>
    </source>
</evidence>
<comment type="similarity">
    <text evidence="1">Belongs to the CEF1 family.</text>
</comment>
<evidence type="ECO:0000313" key="15">
    <source>
        <dbReference type="EMBL" id="ACO68411.1"/>
    </source>
</evidence>
<feature type="domain" description="Myb-like" evidence="13">
    <location>
        <begin position="54"/>
        <end position="103"/>
    </location>
</feature>
<reference evidence="15 16" key="1">
    <citation type="journal article" date="2009" name="Science">
        <title>Green evolution and dynamic adaptations revealed by genomes of the marine picoeukaryotes Micromonas.</title>
        <authorList>
            <person name="Worden A.Z."/>
            <person name="Lee J.H."/>
            <person name="Mock T."/>
            <person name="Rouze P."/>
            <person name="Simmons M.P."/>
            <person name="Aerts A.L."/>
            <person name="Allen A.E."/>
            <person name="Cuvelier M.L."/>
            <person name="Derelle E."/>
            <person name="Everett M.V."/>
            <person name="Foulon E."/>
            <person name="Grimwood J."/>
            <person name="Gundlach H."/>
            <person name="Henrissat B."/>
            <person name="Napoli C."/>
            <person name="McDonald S.M."/>
            <person name="Parker M.S."/>
            <person name="Rombauts S."/>
            <person name="Salamov A."/>
            <person name="Von Dassow P."/>
            <person name="Badger J.H."/>
            <person name="Coutinho P.M."/>
            <person name="Demir E."/>
            <person name="Dubchak I."/>
            <person name="Gentemann C."/>
            <person name="Eikrem W."/>
            <person name="Gready J.E."/>
            <person name="John U."/>
            <person name="Lanier W."/>
            <person name="Lindquist E.A."/>
            <person name="Lucas S."/>
            <person name="Mayer K.F."/>
            <person name="Moreau H."/>
            <person name="Not F."/>
            <person name="Otillar R."/>
            <person name="Panaud O."/>
            <person name="Pangilinan J."/>
            <person name="Paulsen I."/>
            <person name="Piegu B."/>
            <person name="Poliakov A."/>
            <person name="Robbens S."/>
            <person name="Schmutz J."/>
            <person name="Toulza E."/>
            <person name="Wyss T."/>
            <person name="Zelensky A."/>
            <person name="Zhou K."/>
            <person name="Armbrust E.V."/>
            <person name="Bhattacharya D."/>
            <person name="Goodenough U.W."/>
            <person name="Van de Peer Y."/>
            <person name="Grigoriev I.V."/>
        </authorList>
    </citation>
    <scope>NUCLEOTIDE SEQUENCE [LARGE SCALE GENOMIC DNA]</scope>
    <source>
        <strain evidence="16">RCC299 / NOUM17</strain>
    </source>
</reference>
<dbReference type="GO" id="GO:0003677">
    <property type="term" value="F:DNA binding"/>
    <property type="evidence" value="ECO:0007669"/>
    <property type="project" value="UniProtKB-KW"/>
</dbReference>
<dbReference type="Pfam" id="PF11831">
    <property type="entry name" value="Myb_Cef"/>
    <property type="match status" value="1"/>
</dbReference>
<dbReference type="FunFam" id="1.10.10.60:FF:000091">
    <property type="entry name" value="CDC5 cell division cycle 5-like"/>
    <property type="match status" value="1"/>
</dbReference>
<feature type="domain" description="Myb-like" evidence="13">
    <location>
        <begin position="2"/>
        <end position="53"/>
    </location>
</feature>
<feature type="domain" description="HTH myb-type" evidence="14">
    <location>
        <begin position="58"/>
        <end position="107"/>
    </location>
</feature>
<protein>
    <submittedName>
        <fullName evidence="15">Uncharacterized protein</fullName>
    </submittedName>
</protein>
<dbReference type="GO" id="GO:0006281">
    <property type="term" value="P:DNA repair"/>
    <property type="evidence" value="ECO:0007669"/>
    <property type="project" value="UniProtKB-KW"/>
</dbReference>
<dbReference type="GO" id="GO:0000398">
    <property type="term" value="P:mRNA splicing, via spliceosome"/>
    <property type="evidence" value="ECO:0007669"/>
    <property type="project" value="InterPro"/>
</dbReference>
<evidence type="ECO:0000256" key="8">
    <source>
        <dbReference type="ARBA" id="ARBA00023187"/>
    </source>
</evidence>
<keyword evidence="2" id="KW-0507">mRNA processing</keyword>
<dbReference type="RefSeq" id="XP_002507153.1">
    <property type="nucleotide sequence ID" value="XM_002507107.1"/>
</dbReference>
<dbReference type="InParanoid" id="C1FDL9"/>
<dbReference type="AlphaFoldDB" id="C1FDL9"/>
<keyword evidence="10" id="KW-0539">Nucleus</keyword>
<dbReference type="InterPro" id="IPR021786">
    <property type="entry name" value="Cdc5p/Cef1_C"/>
</dbReference>
<sequence>MRILIKGGVWKNTEDEILKAAVMKYGKNQWARISSLLVRKSAKQCKARWYEWLDPSIKKTEWTRQEDEKLLHLAKLMPTQWRTVAPIVGRTPAQCLERYEKLLDAACQQDSNDALDDPRRLKPGEIDPNPESKPARPDPVDMDEEEKEMLSEARARLANTKGKKAKRKAREKQLEEARRLASLQKRRELKAAGIDTVKRAKRLKGIDYNAEIPFERKPAPGFFDGSLERRALTLLSEETFEPKGLADFEGGRQHDIEENLRKQDVKRQRIVQRHGVPHVMQTVDNNDPGNHRLHSELNLPPPRVRESELDHAIRANGVLAHHERSSAHTVYQTLPDDKRFGNLARIGMPSGPDGISVSSRSSPAQSIIGNEHLSSQFSQQNDDVWVGHDVVTAAGAVKCAMASLPVPNNEYQIVLPTPKPEQNNADHLRDFDRMNANLNSSSSPIERATHLKSKLRCLARPSSFCIDSRTDTLRCSAEQIISRELGQMLEHHSLEHALHDTARLLTSPISLKQLALSAALITREINALRCTSDQLVNSDEIIYASNYAHNDCIMDKSTSHVILSKIYGSYDTNTTPPSGEHARACTSMMRDARRAGKIGHRIEIVTSGLQQRSAELHRRLSHIYAELVSMDHQYCSYNTLLYREQETYVQRVRSQKNMITLASEKERQHQFLHTQRASLLRTSEPQVEICENKR</sequence>
<dbReference type="InterPro" id="IPR047240">
    <property type="entry name" value="SANT_CDC5L_II"/>
</dbReference>
<dbReference type="GO" id="GO:0000974">
    <property type="term" value="C:Prp19 complex"/>
    <property type="evidence" value="ECO:0007669"/>
    <property type="project" value="InterPro"/>
</dbReference>
<dbReference type="GO" id="GO:0006355">
    <property type="term" value="P:regulation of DNA-templated transcription"/>
    <property type="evidence" value="ECO:0007669"/>
    <property type="project" value="UniProtKB-ARBA"/>
</dbReference>
<proteinExistence type="inferred from homology"/>
<dbReference type="PROSITE" id="PS50090">
    <property type="entry name" value="MYB_LIKE"/>
    <property type="match status" value="2"/>
</dbReference>
<keyword evidence="4" id="KW-0677">Repeat</keyword>
<keyword evidence="6" id="KW-0175">Coiled coil</keyword>
<dbReference type="EMBL" id="CP001574">
    <property type="protein sequence ID" value="ACO68411.1"/>
    <property type="molecule type" value="Genomic_DNA"/>
</dbReference>
<dbReference type="CDD" id="cd00167">
    <property type="entry name" value="SANT"/>
    <property type="match status" value="1"/>
</dbReference>
<dbReference type="InterPro" id="IPR009057">
    <property type="entry name" value="Homeodomain-like_sf"/>
</dbReference>
<dbReference type="eggNOG" id="KOG0050">
    <property type="taxonomic scope" value="Eukaryota"/>
</dbReference>
<dbReference type="CDD" id="cd11659">
    <property type="entry name" value="SANT_CDC5_II"/>
    <property type="match status" value="1"/>
</dbReference>
<dbReference type="Proteomes" id="UP000002009">
    <property type="component" value="Chromosome 1"/>
</dbReference>
<dbReference type="FunCoup" id="C1FDL9">
    <property type="interactions" value="1934"/>
</dbReference>
<evidence type="ECO:0000256" key="1">
    <source>
        <dbReference type="ARBA" id="ARBA00010506"/>
    </source>
</evidence>
<evidence type="ECO:0000256" key="6">
    <source>
        <dbReference type="ARBA" id="ARBA00023054"/>
    </source>
</evidence>
<evidence type="ECO:0000259" key="13">
    <source>
        <dbReference type="PROSITE" id="PS50090"/>
    </source>
</evidence>
<evidence type="ECO:0000259" key="14">
    <source>
        <dbReference type="PROSITE" id="PS51294"/>
    </source>
</evidence>
<dbReference type="PROSITE" id="PS51294">
    <property type="entry name" value="HTH_MYB"/>
    <property type="match status" value="2"/>
</dbReference>
<evidence type="ECO:0000256" key="3">
    <source>
        <dbReference type="ARBA" id="ARBA00022728"/>
    </source>
</evidence>
<keyword evidence="11" id="KW-0131">Cell cycle</keyword>
<evidence type="ECO:0000256" key="11">
    <source>
        <dbReference type="ARBA" id="ARBA00023306"/>
    </source>
</evidence>
<evidence type="ECO:0000256" key="7">
    <source>
        <dbReference type="ARBA" id="ARBA00023125"/>
    </source>
</evidence>
<dbReference type="GO" id="GO:0005681">
    <property type="term" value="C:spliceosomal complex"/>
    <property type="evidence" value="ECO:0007669"/>
    <property type="project" value="UniProtKB-KW"/>
</dbReference>
<keyword evidence="8" id="KW-0508">mRNA splicing</keyword>
<dbReference type="STRING" id="296587.C1FDL9"/>
<dbReference type="FunFam" id="1.10.10.60:FF:000021">
    <property type="entry name" value="CDC5 cell division cycle 5-like"/>
    <property type="match status" value="1"/>
</dbReference>
<dbReference type="Gene3D" id="1.10.10.60">
    <property type="entry name" value="Homeodomain-like"/>
    <property type="match status" value="2"/>
</dbReference>
<dbReference type="InterPro" id="IPR001005">
    <property type="entry name" value="SANT/Myb"/>
</dbReference>
<keyword evidence="7" id="KW-0238">DNA-binding</keyword>
<dbReference type="OrthoDB" id="496424at2759"/>
<keyword evidence="16" id="KW-1185">Reference proteome</keyword>
<dbReference type="InterPro" id="IPR017930">
    <property type="entry name" value="Myb_dom"/>
</dbReference>
<dbReference type="InterPro" id="IPR047242">
    <property type="entry name" value="CDC5L/Cef1"/>
</dbReference>
<keyword evidence="5" id="KW-0227">DNA damage</keyword>
<name>C1FDL9_MICCC</name>
<evidence type="ECO:0000256" key="10">
    <source>
        <dbReference type="ARBA" id="ARBA00023242"/>
    </source>
</evidence>
<dbReference type="KEGG" id="mis:MICPUN_77618"/>
<evidence type="ECO:0000313" key="16">
    <source>
        <dbReference type="Proteomes" id="UP000002009"/>
    </source>
</evidence>
<organism evidence="15 16">
    <name type="scientific">Micromonas commoda (strain RCC299 / NOUM17 / CCMP2709)</name>
    <name type="common">Picoplanktonic green alga</name>
    <dbReference type="NCBI Taxonomy" id="296587"/>
    <lineage>
        <taxon>Eukaryota</taxon>
        <taxon>Viridiplantae</taxon>
        <taxon>Chlorophyta</taxon>
        <taxon>Mamiellophyceae</taxon>
        <taxon>Mamiellales</taxon>
        <taxon>Mamiellaceae</taxon>
        <taxon>Micromonas</taxon>
    </lineage>
</organism>
<gene>
    <name evidence="15" type="ORF">MICPUN_77618</name>
</gene>
<evidence type="ECO:0000256" key="2">
    <source>
        <dbReference type="ARBA" id="ARBA00022664"/>
    </source>
</evidence>
<dbReference type="SMART" id="SM00717">
    <property type="entry name" value="SANT"/>
    <property type="match status" value="2"/>
</dbReference>